<protein>
    <submittedName>
        <fullName evidence="2">Rab GTPase-activating protein 1-like</fullName>
    </submittedName>
</protein>
<comment type="caution">
    <text evidence="2">The sequence shown here is derived from an EMBL/GenBank/DDBJ whole genome shotgun (WGS) entry which is preliminary data.</text>
</comment>
<keyword evidence="3" id="KW-1185">Reference proteome</keyword>
<evidence type="ECO:0000313" key="2">
    <source>
        <dbReference type="EMBL" id="TNN29014.1"/>
    </source>
</evidence>
<dbReference type="AlphaFoldDB" id="A0A4Z2EKN2"/>
<accession>A0A4Z2EKN2</accession>
<dbReference type="Proteomes" id="UP000314294">
    <property type="component" value="Unassembled WGS sequence"/>
</dbReference>
<dbReference type="EMBL" id="SRLO01006173">
    <property type="protein sequence ID" value="TNN29014.1"/>
    <property type="molecule type" value="Genomic_DNA"/>
</dbReference>
<proteinExistence type="predicted"/>
<sequence length="68" mass="6886">MDDPRAASLGKVSGSTESVASVATVTSEEFVLIQSSAAGSPQGSEGKPRLKVGTRGTQTLDPPPGWVT</sequence>
<feature type="region of interest" description="Disordered" evidence="1">
    <location>
        <begin position="35"/>
        <end position="68"/>
    </location>
</feature>
<name>A0A4Z2EKN2_9TELE</name>
<evidence type="ECO:0000256" key="1">
    <source>
        <dbReference type="SAM" id="MobiDB-lite"/>
    </source>
</evidence>
<dbReference type="OrthoDB" id="295078at2759"/>
<evidence type="ECO:0000313" key="3">
    <source>
        <dbReference type="Proteomes" id="UP000314294"/>
    </source>
</evidence>
<reference evidence="2 3" key="1">
    <citation type="submission" date="2019-03" db="EMBL/GenBank/DDBJ databases">
        <title>First draft genome of Liparis tanakae, snailfish: a comprehensive survey of snailfish specific genes.</title>
        <authorList>
            <person name="Kim W."/>
            <person name="Song I."/>
            <person name="Jeong J.-H."/>
            <person name="Kim D."/>
            <person name="Kim S."/>
            <person name="Ryu S."/>
            <person name="Song J.Y."/>
            <person name="Lee S.K."/>
        </authorList>
    </citation>
    <scope>NUCLEOTIDE SEQUENCE [LARGE SCALE GENOMIC DNA]</scope>
    <source>
        <tissue evidence="2">Muscle</tissue>
    </source>
</reference>
<organism evidence="2 3">
    <name type="scientific">Liparis tanakae</name>
    <name type="common">Tanaka's snailfish</name>
    <dbReference type="NCBI Taxonomy" id="230148"/>
    <lineage>
        <taxon>Eukaryota</taxon>
        <taxon>Metazoa</taxon>
        <taxon>Chordata</taxon>
        <taxon>Craniata</taxon>
        <taxon>Vertebrata</taxon>
        <taxon>Euteleostomi</taxon>
        <taxon>Actinopterygii</taxon>
        <taxon>Neopterygii</taxon>
        <taxon>Teleostei</taxon>
        <taxon>Neoteleostei</taxon>
        <taxon>Acanthomorphata</taxon>
        <taxon>Eupercaria</taxon>
        <taxon>Perciformes</taxon>
        <taxon>Cottioidei</taxon>
        <taxon>Cottales</taxon>
        <taxon>Liparidae</taxon>
        <taxon>Liparis</taxon>
    </lineage>
</organism>
<gene>
    <name evidence="2" type="primary">Rabgap1l</name>
    <name evidence="2" type="ORF">EYF80_060837</name>
</gene>